<organism evidence="2 3">
    <name type="scientific">Trichomonas vaginalis (strain ATCC PRA-98 / G3)</name>
    <dbReference type="NCBI Taxonomy" id="412133"/>
    <lineage>
        <taxon>Eukaryota</taxon>
        <taxon>Metamonada</taxon>
        <taxon>Parabasalia</taxon>
        <taxon>Trichomonadida</taxon>
        <taxon>Trichomonadidae</taxon>
        <taxon>Trichomonas</taxon>
    </lineage>
</organism>
<dbReference type="OrthoDB" id="10257153at2759"/>
<proteinExistence type="predicted"/>
<name>A2DXK4_TRIV3</name>
<dbReference type="Proteomes" id="UP000001542">
    <property type="component" value="Unassembled WGS sequence"/>
</dbReference>
<feature type="compositionally biased region" description="Basic and acidic residues" evidence="1">
    <location>
        <begin position="1081"/>
        <end position="1101"/>
    </location>
</feature>
<feature type="region of interest" description="Disordered" evidence="1">
    <location>
        <begin position="173"/>
        <end position="194"/>
    </location>
</feature>
<dbReference type="SMR" id="A2DXK4"/>
<dbReference type="VEuPathDB" id="TrichDB:TVAG_410990"/>
<gene>
    <name evidence="2" type="ORF">TVAG_410990</name>
</gene>
<dbReference type="EMBL" id="DS113264">
    <property type="protein sequence ID" value="EAY14833.1"/>
    <property type="molecule type" value="Genomic_DNA"/>
</dbReference>
<dbReference type="KEGG" id="tva:4772832"/>
<keyword evidence="3" id="KW-1185">Reference proteome</keyword>
<reference evidence="2" key="2">
    <citation type="journal article" date="2007" name="Science">
        <title>Draft genome sequence of the sexually transmitted pathogen Trichomonas vaginalis.</title>
        <authorList>
            <person name="Carlton J.M."/>
            <person name="Hirt R.P."/>
            <person name="Silva J.C."/>
            <person name="Delcher A.L."/>
            <person name="Schatz M."/>
            <person name="Zhao Q."/>
            <person name="Wortman J.R."/>
            <person name="Bidwell S.L."/>
            <person name="Alsmark U.C.M."/>
            <person name="Besteiro S."/>
            <person name="Sicheritz-Ponten T."/>
            <person name="Noel C.J."/>
            <person name="Dacks J.B."/>
            <person name="Foster P.G."/>
            <person name="Simillion C."/>
            <person name="Van de Peer Y."/>
            <person name="Miranda-Saavedra D."/>
            <person name="Barton G.J."/>
            <person name="Westrop G.D."/>
            <person name="Mueller S."/>
            <person name="Dessi D."/>
            <person name="Fiori P.L."/>
            <person name="Ren Q."/>
            <person name="Paulsen I."/>
            <person name="Zhang H."/>
            <person name="Bastida-Corcuera F.D."/>
            <person name="Simoes-Barbosa A."/>
            <person name="Brown M.T."/>
            <person name="Hayes R.D."/>
            <person name="Mukherjee M."/>
            <person name="Okumura C.Y."/>
            <person name="Schneider R."/>
            <person name="Smith A.J."/>
            <person name="Vanacova S."/>
            <person name="Villalvazo M."/>
            <person name="Haas B.J."/>
            <person name="Pertea M."/>
            <person name="Feldblyum T.V."/>
            <person name="Utterback T.R."/>
            <person name="Shu C.L."/>
            <person name="Osoegawa K."/>
            <person name="de Jong P.J."/>
            <person name="Hrdy I."/>
            <person name="Horvathova L."/>
            <person name="Zubacova Z."/>
            <person name="Dolezal P."/>
            <person name="Malik S.B."/>
            <person name="Logsdon J.M. Jr."/>
            <person name="Henze K."/>
            <person name="Gupta A."/>
            <person name="Wang C.C."/>
            <person name="Dunne R.L."/>
            <person name="Upcroft J.A."/>
            <person name="Upcroft P."/>
            <person name="White O."/>
            <person name="Salzberg S.L."/>
            <person name="Tang P."/>
            <person name="Chiu C.-H."/>
            <person name="Lee Y.-S."/>
            <person name="Embley T.M."/>
            <person name="Coombs G.H."/>
            <person name="Mottram J.C."/>
            <person name="Tachezy J."/>
            <person name="Fraser-Liggett C.M."/>
            <person name="Johnson P.J."/>
        </authorList>
    </citation>
    <scope>NUCLEOTIDE SEQUENCE [LARGE SCALE GENOMIC DNA]</scope>
    <source>
        <strain evidence="2">G3</strain>
    </source>
</reference>
<dbReference type="RefSeq" id="XP_001327056.1">
    <property type="nucleotide sequence ID" value="XM_001327021.1"/>
</dbReference>
<dbReference type="Pfam" id="PF14874">
    <property type="entry name" value="PapD-like"/>
    <property type="match status" value="1"/>
</dbReference>
<dbReference type="InParanoid" id="A2DXK4"/>
<feature type="region of interest" description="Disordered" evidence="1">
    <location>
        <begin position="938"/>
        <end position="960"/>
    </location>
</feature>
<feature type="region of interest" description="Disordered" evidence="1">
    <location>
        <begin position="1050"/>
        <end position="1124"/>
    </location>
</feature>
<reference evidence="2" key="1">
    <citation type="submission" date="2006-10" db="EMBL/GenBank/DDBJ databases">
        <authorList>
            <person name="Amadeo P."/>
            <person name="Zhao Q."/>
            <person name="Wortman J."/>
            <person name="Fraser-Liggett C."/>
            <person name="Carlton J."/>
        </authorList>
    </citation>
    <scope>NUCLEOTIDE SEQUENCE</scope>
    <source>
        <strain evidence="2">G3</strain>
    </source>
</reference>
<dbReference type="Gene3D" id="2.60.40.10">
    <property type="entry name" value="Immunoglobulins"/>
    <property type="match status" value="1"/>
</dbReference>
<sequence length="1222" mass="137224">MSEVTITPFLLALDVVQNAVDYTALLEYMKQNYKKEVIFLNGMDFLDSGGRVSKNETKNDRKSRHDGSSSIAKGIKSKIDGDVSKLLDAKKKAIAASEKAAAKTKDGAPKSGKKGKSPSDSKPSAPFDGLIDVLYLIQNYPYLGNQVVDIENAGYPIDAFFAVIPENGAEPTAYSKKTEKSGRVPQKRTIPGSDLDFTNNPSCYPPARWPLIRPSVSKKVAFLDVKAASDVESTFKEIEKAIISVVQARDQFNEQFQDRKFVEIPAVVPNLTYEAFKDYLTTHPDDYTNGLYIQLQSNNFKVKPPLPPPSLQDMYENLFNRELQTLTRKVVQFEKIDPPDPIFNLETPSSVVPLIYKLKKLKITPENAAVCSAVTSFAATPANQYAYAGAKFDQMIAAVNKKYQLGLPNSFFDWSQWNISCEYQSIVEEIQDAISQASVVESFLDEQAGVLFLLTLAPVSKTNGHILSNYSMPQMMSDLGEYMNYFLTQPQQETKKGRGVQSPANIVKNKEDPFSLLPSIVSRFLKSDSPIYRLPLSQSNAEKLSSSYVFKSNMHVEITRDIIPSGITFGSHIFFNEIFSVVSAKERIVVTLVEGLKILIEPPFKVTIIFIEQSIYFDGKDMVLKTSNQDAMVISEDSSLVMRDDLGRPTIVYANGTISRYENDVWTSVDAEGVAYRKNEQGEMEKLDLPRGRITDTAAHSDCIIRPDEIEYFIQDDGSRKMSVRSALTIDQQKDKIQYDIPNFPIIQCSDGTKTMEINVFTITFKENLATFSSEDYKLTITPEYVNINHKNAELYISPSRVEIKTDNQVLVADEDGTERLGEVLSEAPKKKVEVVKSRFGDVYPIKETMLEPQLNELYHTFVPRFFYIRDDLSATEFLRSDVLPPVDKECRSTLLHPTGCECKILTRHLADPEAIQRIYIERQSMSKPERANIMKGLHIPKASKQKKSPPKETNENKLVEGGINDIDSQEDNVVVEAETVRQSMLYDTKVFTQALTNCLTRSHENFLKELQPEPEVEQEPLAMPKVTPPPRVLIMQYNKYRNTTDNFWNSPEGTFSMPEETHEHSPRPQSPRMALFDPPRFFDENEGDKPPEEIEEEKPVSPKKTLTRSVSNGSGKGTTRPRTLSTRTSAIAFGKVKANNPAKFSMSVTNSGTTPLHYTVTSPKNPLLKVLTPPGVVYPGLKMELEVELLPGSPQEIIDSLVIKTPLFQMPIPITATIVEE</sequence>
<feature type="compositionally biased region" description="Basic and acidic residues" evidence="1">
    <location>
        <begin position="53"/>
        <end position="67"/>
    </location>
</feature>
<feature type="region of interest" description="Disordered" evidence="1">
    <location>
        <begin position="52"/>
        <end position="72"/>
    </location>
</feature>
<feature type="compositionally biased region" description="Basic and acidic residues" evidence="1">
    <location>
        <begin position="950"/>
        <end position="959"/>
    </location>
</feature>
<dbReference type="VEuPathDB" id="TrichDB:TVAGG3_0047990"/>
<protein>
    <submittedName>
        <fullName evidence="2">Uncharacterized protein</fullName>
    </submittedName>
</protein>
<evidence type="ECO:0000313" key="3">
    <source>
        <dbReference type="Proteomes" id="UP000001542"/>
    </source>
</evidence>
<evidence type="ECO:0000313" key="2">
    <source>
        <dbReference type="EMBL" id="EAY14833.1"/>
    </source>
</evidence>
<evidence type="ECO:0000256" key="1">
    <source>
        <dbReference type="SAM" id="MobiDB-lite"/>
    </source>
</evidence>
<accession>A2DXK4</accession>
<feature type="region of interest" description="Disordered" evidence="1">
    <location>
        <begin position="99"/>
        <end position="124"/>
    </location>
</feature>
<dbReference type="AlphaFoldDB" id="A2DXK4"/>
<dbReference type="InterPro" id="IPR013783">
    <property type="entry name" value="Ig-like_fold"/>
</dbReference>